<dbReference type="PANTHER" id="PTHR12604">
    <property type="entry name" value="KU AUTOANTIGEN DNA HELICASE"/>
    <property type="match status" value="1"/>
</dbReference>
<accession>A0A3Q0J108</accession>
<dbReference type="KEGG" id="dci:103513072"/>
<evidence type="ECO:0000259" key="2">
    <source>
        <dbReference type="Pfam" id="PF03731"/>
    </source>
</evidence>
<dbReference type="STRING" id="121845.A0A3Q0J108"/>
<feature type="region of interest" description="Disordered" evidence="1">
    <location>
        <begin position="1"/>
        <end position="23"/>
    </location>
</feature>
<evidence type="ECO:0000313" key="3">
    <source>
        <dbReference type="Proteomes" id="UP000079169"/>
    </source>
</evidence>
<dbReference type="PANTHER" id="PTHR12604:SF2">
    <property type="entry name" value="X-RAY REPAIR CROSS-COMPLEMENTING PROTEIN 6"/>
    <property type="match status" value="1"/>
</dbReference>
<dbReference type="GO" id="GO:0000723">
    <property type="term" value="P:telomere maintenance"/>
    <property type="evidence" value="ECO:0007669"/>
    <property type="project" value="TreeGrafter"/>
</dbReference>
<name>A0A3Q0J108_DIACI</name>
<dbReference type="SUPFAM" id="SSF100939">
    <property type="entry name" value="SPOC domain-like"/>
    <property type="match status" value="1"/>
</dbReference>
<evidence type="ECO:0000256" key="1">
    <source>
        <dbReference type="SAM" id="MobiDB-lite"/>
    </source>
</evidence>
<dbReference type="RefSeq" id="XP_026682167.1">
    <property type="nucleotide sequence ID" value="XM_026826366.1"/>
</dbReference>
<dbReference type="AlphaFoldDB" id="A0A3Q0J108"/>
<feature type="domain" description="Ku70/Ku80 N-terminal alpha/beta" evidence="2">
    <location>
        <begin position="35"/>
        <end position="216"/>
    </location>
</feature>
<proteinExistence type="predicted"/>
<dbReference type="Pfam" id="PF03731">
    <property type="entry name" value="Ku_N"/>
    <property type="match status" value="1"/>
</dbReference>
<keyword evidence="3" id="KW-1185">Reference proteome</keyword>
<dbReference type="GO" id="GO:0042162">
    <property type="term" value="F:telomeric DNA binding"/>
    <property type="evidence" value="ECO:0007669"/>
    <property type="project" value="TreeGrafter"/>
</dbReference>
<dbReference type="Gene3D" id="3.40.50.410">
    <property type="entry name" value="von Willebrand factor, type A domain"/>
    <property type="match status" value="1"/>
</dbReference>
<dbReference type="InterPro" id="IPR016194">
    <property type="entry name" value="SPOC-like_C_dom_sf"/>
</dbReference>
<reference evidence="4" key="1">
    <citation type="submission" date="2025-08" db="UniProtKB">
        <authorList>
            <consortium name="RefSeq"/>
        </authorList>
    </citation>
    <scope>IDENTIFICATION</scope>
</reference>
<dbReference type="InterPro" id="IPR005161">
    <property type="entry name" value="Ku_N"/>
</dbReference>
<evidence type="ECO:0000313" key="4">
    <source>
        <dbReference type="RefSeq" id="XP_026682167.1"/>
    </source>
</evidence>
<protein>
    <submittedName>
        <fullName evidence="4">Uncharacterized protein LOC103513072</fullName>
    </submittedName>
</protein>
<dbReference type="PaxDb" id="121845-A0A3Q0J108"/>
<dbReference type="SUPFAM" id="SSF53300">
    <property type="entry name" value="vWA-like"/>
    <property type="match status" value="1"/>
</dbReference>
<dbReference type="GO" id="GO:0003690">
    <property type="term" value="F:double-stranded DNA binding"/>
    <property type="evidence" value="ECO:0007669"/>
    <property type="project" value="TreeGrafter"/>
</dbReference>
<dbReference type="Proteomes" id="UP000079169">
    <property type="component" value="Unplaced"/>
</dbReference>
<gene>
    <name evidence="4" type="primary">LOC103513072</name>
</gene>
<dbReference type="GO" id="GO:0043564">
    <property type="term" value="C:Ku70:Ku80 complex"/>
    <property type="evidence" value="ECO:0007669"/>
    <property type="project" value="TreeGrafter"/>
</dbReference>
<dbReference type="GeneID" id="103513072"/>
<organism evidence="3 4">
    <name type="scientific">Diaphorina citri</name>
    <name type="common">Asian citrus psyllid</name>
    <dbReference type="NCBI Taxonomy" id="121845"/>
    <lineage>
        <taxon>Eukaryota</taxon>
        <taxon>Metazoa</taxon>
        <taxon>Ecdysozoa</taxon>
        <taxon>Arthropoda</taxon>
        <taxon>Hexapoda</taxon>
        <taxon>Insecta</taxon>
        <taxon>Pterygota</taxon>
        <taxon>Neoptera</taxon>
        <taxon>Paraneoptera</taxon>
        <taxon>Hemiptera</taxon>
        <taxon>Sternorrhyncha</taxon>
        <taxon>Psylloidea</taxon>
        <taxon>Psyllidae</taxon>
        <taxon>Diaphorininae</taxon>
        <taxon>Diaphorina</taxon>
    </lineage>
</organism>
<sequence length="327" mass="36800">MNPALWSADNLSSDEEEEEGSKRDLYDTGRRMFSFVIDAKEAMFNNSDKFILMSLKAIRNILMKCVRESKTDLISIVLFNTNDITSTNFEHITNFIPLGDLNAEKIIKLEKLIESHQLDEIKKYVCDSNMAATLSSKNVLKNTLWHCQSLVEKVSVKISHHCIVMFTPVDFPKEDYKLVLQQANDMGTQKKTSLTVIGLGTFNYSSLYKEVLVRANNLSSDEWTEPGEFNTVESIVNAINTHKNAVRCFRRLNLCLGDGLEIEMAAYNIIRGRTGLSPASTYVSREDNQTVQSSTVLETKNDGELVLPNEVSYSTKVKGKGLPAYLA</sequence>
<dbReference type="InterPro" id="IPR036465">
    <property type="entry name" value="vWFA_dom_sf"/>
</dbReference>
<dbReference type="GO" id="GO:0006303">
    <property type="term" value="P:double-strand break repair via nonhomologous end joining"/>
    <property type="evidence" value="ECO:0007669"/>
    <property type="project" value="TreeGrafter"/>
</dbReference>